<protein>
    <submittedName>
        <fullName evidence="1">Membrane protein</fullName>
    </submittedName>
</protein>
<dbReference type="CDD" id="cd01335">
    <property type="entry name" value="Radical_SAM"/>
    <property type="match status" value="1"/>
</dbReference>
<sequence length="293" mass="33973">MNLSVLYRGALETCNYDCSYCPFAKRPETPEKRQQDTESLEKFLGWVRRETDVQFSIFFTPWGEALPIQRYQKAIAELSHFPHVEKVVMQTNLSARLDFLQECQKGKLAFWCTYHPSQVKREKFLQQCHALKSWGVRFSVGVVGKPSHFQEIQDLRRDLPEEVYLWVNAYQKGSQMYPYTPEQTQLLGSIDPLFELNTRKYASRGKSCFAGETVVTVDEHGDIRRCHFVDQVLGNIHAPDWRNALQSRACSRRFCDCHIGYVHLKELELYPVFEGGILERIPAEKGSGLLRSP</sequence>
<organism evidence="1 2">
    <name type="scientific">Deinococcus roseus</name>
    <dbReference type="NCBI Taxonomy" id="392414"/>
    <lineage>
        <taxon>Bacteria</taxon>
        <taxon>Thermotogati</taxon>
        <taxon>Deinococcota</taxon>
        <taxon>Deinococci</taxon>
        <taxon>Deinococcales</taxon>
        <taxon>Deinococcaceae</taxon>
        <taxon>Deinococcus</taxon>
    </lineage>
</organism>
<keyword evidence="2" id="KW-1185">Reference proteome</keyword>
<dbReference type="Proteomes" id="UP000632222">
    <property type="component" value="Unassembled WGS sequence"/>
</dbReference>
<proteinExistence type="predicted"/>
<dbReference type="InterPro" id="IPR013785">
    <property type="entry name" value="Aldolase_TIM"/>
</dbReference>
<dbReference type="Gene3D" id="3.20.20.70">
    <property type="entry name" value="Aldolase class I"/>
    <property type="match status" value="1"/>
</dbReference>
<dbReference type="InterPro" id="IPR047771">
    <property type="entry name" value="Radical_SAM_STM4011-like"/>
</dbReference>
<dbReference type="NCBIfam" id="NF038073">
    <property type="entry name" value="rSAM_STM4011"/>
    <property type="match status" value="1"/>
</dbReference>
<accession>A0ABQ2CV94</accession>
<dbReference type="EMBL" id="BMOD01000002">
    <property type="protein sequence ID" value="GGJ24234.1"/>
    <property type="molecule type" value="Genomic_DNA"/>
</dbReference>
<reference evidence="2" key="1">
    <citation type="journal article" date="2019" name="Int. J. Syst. Evol. Microbiol.">
        <title>The Global Catalogue of Microorganisms (GCM) 10K type strain sequencing project: providing services to taxonomists for standard genome sequencing and annotation.</title>
        <authorList>
            <consortium name="The Broad Institute Genomics Platform"/>
            <consortium name="The Broad Institute Genome Sequencing Center for Infectious Disease"/>
            <person name="Wu L."/>
            <person name="Ma J."/>
        </authorList>
    </citation>
    <scope>NUCLEOTIDE SEQUENCE [LARGE SCALE GENOMIC DNA]</scope>
    <source>
        <strain evidence="2">JCM 14370</strain>
    </source>
</reference>
<name>A0ABQ2CV94_9DEIO</name>
<gene>
    <name evidence="1" type="ORF">GCM10008938_07970</name>
</gene>
<evidence type="ECO:0000313" key="1">
    <source>
        <dbReference type="EMBL" id="GGJ24234.1"/>
    </source>
</evidence>
<comment type="caution">
    <text evidence="1">The sequence shown here is derived from an EMBL/GenBank/DDBJ whole genome shotgun (WGS) entry which is preliminary data.</text>
</comment>
<evidence type="ECO:0000313" key="2">
    <source>
        <dbReference type="Proteomes" id="UP000632222"/>
    </source>
</evidence>
<dbReference type="SUPFAM" id="SSF102114">
    <property type="entry name" value="Radical SAM enzymes"/>
    <property type="match status" value="1"/>
</dbReference>
<dbReference type="InterPro" id="IPR058240">
    <property type="entry name" value="rSAM_sf"/>
</dbReference>
<dbReference type="RefSeq" id="WP_189000210.1">
    <property type="nucleotide sequence ID" value="NZ_BMOD01000002.1"/>
</dbReference>